<dbReference type="GO" id="GO:1902975">
    <property type="term" value="P:mitotic DNA replication initiation"/>
    <property type="evidence" value="ECO:0007669"/>
    <property type="project" value="TreeGrafter"/>
</dbReference>
<keyword evidence="8" id="KW-0863">Zinc-finger</keyword>
<evidence type="ECO:0000313" key="21">
    <source>
        <dbReference type="Proteomes" id="UP001445335"/>
    </source>
</evidence>
<feature type="region of interest" description="Disordered" evidence="18">
    <location>
        <begin position="1"/>
        <end position="74"/>
    </location>
</feature>
<evidence type="ECO:0000256" key="16">
    <source>
        <dbReference type="ARBA" id="ARBA00047995"/>
    </source>
</evidence>
<dbReference type="AlphaFoldDB" id="A0AAW1S7W2"/>
<feature type="compositionally biased region" description="Basic and acidic residues" evidence="18">
    <location>
        <begin position="15"/>
        <end position="25"/>
    </location>
</feature>
<sequence>MDGDQLPDEGVPAHADSDADSRVLTDVDDDEEVRQARDSDDDEGEDLLEGAEGDYRAMPHLDDYDMDDIDDADIPEETFEQREANRLRAEAALDRADERAGRMGGRRRLPGALEEDLDEEDRRPTQRRRIEQAQVHGFDDDEPMPEVALELDMQRGPAREWVTQEPVQRKISAIFRKFLRDFIDENNHHVYRQRMREMVTSNQQSLHVSYLHLSQAYLDLAVLVPDCPQALLPLFHKAARDAVLAEFPEYRGIHEEVFVRISELPVEDSIRELRQEHLGKLVRVSGVVTRRTGVFPQLQQVKYDCSKCGYVLGPFFQNAEREITPTSCPNCQSHGPFQVNVQETIYRNYQKITLQESPGTVPAGRLPRHKEVVMLFDLIDKARPGEQIDVTGVYTNSYDSFLNVRNGFPVFSTTLEANYVRKHEDTYAAFKLTDEDKQEIHRLARDARIGERICKSIAPSIYGHLNIKTGIALALFGGQEKHPSGSHRLRGDINLLLLGDPGTAKSQFLKYVEKVAERAVYTTGKGASAVGLTAAVQKDPVTREWTLEGGALVLADRGICLIDEFDKMNDQDRVSIHEAMEQQSISISKAGIVTSLQARCSVMAAANPIGGRYDSSRTFAENVELTDPILSRFDVLCVVKDVVDPVADARLAEFVVSSHMRAHPAVAERAAERAAAAEAAGQPVQEEPPAHADLDVLPQEMLRKYITYAKQHCRPKLQNADYDKIAAVYAELRKESAVSHGMPIAVRHLESIIRMSEAHAAMHLRQYVNDDDVEMAIRVMLESFISTQKLSVQKMLARKFSRFMSYNRDFLELLMAALQGLVREQLQIESVTGAVPGDEVVVPLRTLEERAREYNIHDLAPLLGSDAFARVGFRVDPARQAVVLPR</sequence>
<dbReference type="GO" id="GO:0005524">
    <property type="term" value="F:ATP binding"/>
    <property type="evidence" value="ECO:0007669"/>
    <property type="project" value="UniProtKB-KW"/>
</dbReference>
<evidence type="ECO:0000256" key="9">
    <source>
        <dbReference type="ARBA" id="ARBA00022801"/>
    </source>
</evidence>
<dbReference type="EC" id="3.6.4.12" evidence="3"/>
<dbReference type="InterPro" id="IPR001208">
    <property type="entry name" value="MCM_dom"/>
</dbReference>
<dbReference type="GO" id="GO:0042555">
    <property type="term" value="C:MCM complex"/>
    <property type="evidence" value="ECO:0007669"/>
    <property type="project" value="InterPro"/>
</dbReference>
<dbReference type="CDD" id="cd17753">
    <property type="entry name" value="MCM2"/>
    <property type="match status" value="1"/>
</dbReference>
<dbReference type="GO" id="GO:0016787">
    <property type="term" value="F:hydrolase activity"/>
    <property type="evidence" value="ECO:0007669"/>
    <property type="project" value="UniProtKB-KW"/>
</dbReference>
<dbReference type="SMART" id="SM00350">
    <property type="entry name" value="MCM"/>
    <property type="match status" value="1"/>
</dbReference>
<dbReference type="Gene3D" id="2.20.28.10">
    <property type="match status" value="1"/>
</dbReference>
<dbReference type="InterPro" id="IPR018525">
    <property type="entry name" value="MCM_CS"/>
</dbReference>
<dbReference type="Pfam" id="PF14551">
    <property type="entry name" value="MCM_N"/>
    <property type="match status" value="1"/>
</dbReference>
<keyword evidence="7" id="KW-0547">Nucleotide-binding</keyword>
<evidence type="ECO:0000256" key="11">
    <source>
        <dbReference type="ARBA" id="ARBA00022833"/>
    </source>
</evidence>
<evidence type="ECO:0000256" key="6">
    <source>
        <dbReference type="ARBA" id="ARBA00022723"/>
    </source>
</evidence>
<dbReference type="InterPro" id="IPR059098">
    <property type="entry name" value="WHD_MCM2"/>
</dbReference>
<evidence type="ECO:0000256" key="3">
    <source>
        <dbReference type="ARBA" id="ARBA00012551"/>
    </source>
</evidence>
<dbReference type="InterPro" id="IPR033762">
    <property type="entry name" value="MCM_OB"/>
</dbReference>
<feature type="compositionally biased region" description="Acidic residues" evidence="18">
    <location>
        <begin position="39"/>
        <end position="52"/>
    </location>
</feature>
<keyword evidence="10" id="KW-0347">Helicase</keyword>
<feature type="compositionally biased region" description="Basic and acidic residues" evidence="18">
    <location>
        <begin position="53"/>
        <end position="63"/>
    </location>
</feature>
<dbReference type="Gene3D" id="2.40.50.140">
    <property type="entry name" value="Nucleic acid-binding proteins"/>
    <property type="match status" value="1"/>
</dbReference>
<feature type="domain" description="MCM C-terminal AAA(+) ATPase" evidence="19">
    <location>
        <begin position="449"/>
        <end position="655"/>
    </location>
</feature>
<keyword evidence="5" id="KW-0235">DNA replication</keyword>
<dbReference type="GO" id="GO:0008270">
    <property type="term" value="F:zinc ion binding"/>
    <property type="evidence" value="ECO:0007669"/>
    <property type="project" value="UniProtKB-KW"/>
</dbReference>
<comment type="similarity">
    <text evidence="2">Belongs to the MCM family.</text>
</comment>
<evidence type="ECO:0000256" key="7">
    <source>
        <dbReference type="ARBA" id="ARBA00022741"/>
    </source>
</evidence>
<dbReference type="InterPro" id="IPR041562">
    <property type="entry name" value="MCM_lid"/>
</dbReference>
<dbReference type="PROSITE" id="PS00847">
    <property type="entry name" value="MCM_1"/>
    <property type="match status" value="1"/>
</dbReference>
<keyword evidence="14" id="KW-0539">Nucleus</keyword>
<feature type="compositionally biased region" description="Basic and acidic residues" evidence="18">
    <location>
        <begin position="120"/>
        <end position="131"/>
    </location>
</feature>
<dbReference type="FunFam" id="3.40.50.300:FF:000138">
    <property type="entry name" value="DNA helicase"/>
    <property type="match status" value="1"/>
</dbReference>
<dbReference type="PANTHER" id="PTHR11630:SF44">
    <property type="entry name" value="DNA REPLICATION LICENSING FACTOR MCM2"/>
    <property type="match status" value="1"/>
</dbReference>
<dbReference type="Pfam" id="PF00493">
    <property type="entry name" value="MCM"/>
    <property type="match status" value="1"/>
</dbReference>
<keyword evidence="13" id="KW-0238">DNA-binding</keyword>
<dbReference type="FunFam" id="2.20.28.10:FF:000002">
    <property type="entry name" value="DNA helicase"/>
    <property type="match status" value="1"/>
</dbReference>
<dbReference type="InterPro" id="IPR008045">
    <property type="entry name" value="MCM2"/>
</dbReference>
<keyword evidence="6" id="KW-0479">Metal-binding</keyword>
<evidence type="ECO:0000256" key="18">
    <source>
        <dbReference type="SAM" id="MobiDB-lite"/>
    </source>
</evidence>
<dbReference type="Proteomes" id="UP001445335">
    <property type="component" value="Unassembled WGS sequence"/>
</dbReference>
<dbReference type="PANTHER" id="PTHR11630">
    <property type="entry name" value="DNA REPLICATION LICENSING FACTOR MCM FAMILY MEMBER"/>
    <property type="match status" value="1"/>
</dbReference>
<dbReference type="GO" id="GO:0017116">
    <property type="term" value="F:single-stranded DNA helicase activity"/>
    <property type="evidence" value="ECO:0007669"/>
    <property type="project" value="TreeGrafter"/>
</dbReference>
<dbReference type="PRINTS" id="PR01657">
    <property type="entry name" value="MCMFAMILY"/>
</dbReference>
<keyword evidence="9" id="KW-0378">Hydrolase</keyword>
<keyword evidence="11" id="KW-0862">Zinc</keyword>
<dbReference type="Pfam" id="PF12619">
    <property type="entry name" value="MCM2_N"/>
    <property type="match status" value="1"/>
</dbReference>
<dbReference type="Pfam" id="PF17207">
    <property type="entry name" value="MCM_OB"/>
    <property type="match status" value="1"/>
</dbReference>
<dbReference type="InterPro" id="IPR027417">
    <property type="entry name" value="P-loop_NTPase"/>
</dbReference>
<reference evidence="20 21" key="1">
    <citation type="journal article" date="2024" name="Nat. Commun.">
        <title>Phylogenomics reveals the evolutionary origins of lichenization in chlorophyte algae.</title>
        <authorList>
            <person name="Puginier C."/>
            <person name="Libourel C."/>
            <person name="Otte J."/>
            <person name="Skaloud P."/>
            <person name="Haon M."/>
            <person name="Grisel S."/>
            <person name="Petersen M."/>
            <person name="Berrin J.G."/>
            <person name="Delaux P.M."/>
            <person name="Dal Grande F."/>
            <person name="Keller J."/>
        </authorList>
    </citation>
    <scope>NUCLEOTIDE SEQUENCE [LARGE SCALE GENOMIC DNA]</scope>
    <source>
        <strain evidence="20 21">SAG 245.80</strain>
    </source>
</reference>
<dbReference type="InterPro" id="IPR012340">
    <property type="entry name" value="NA-bd_OB-fold"/>
</dbReference>
<dbReference type="GO" id="GO:0003697">
    <property type="term" value="F:single-stranded DNA binding"/>
    <property type="evidence" value="ECO:0007669"/>
    <property type="project" value="TreeGrafter"/>
</dbReference>
<evidence type="ECO:0000256" key="15">
    <source>
        <dbReference type="ARBA" id="ARBA00023306"/>
    </source>
</evidence>
<dbReference type="Pfam" id="PF23669">
    <property type="entry name" value="WHD_MCM2"/>
    <property type="match status" value="1"/>
</dbReference>
<dbReference type="PRINTS" id="PR01658">
    <property type="entry name" value="MCMPROTEIN2"/>
</dbReference>
<dbReference type="GO" id="GO:0005634">
    <property type="term" value="C:nucleus"/>
    <property type="evidence" value="ECO:0007669"/>
    <property type="project" value="UniProtKB-SubCell"/>
</dbReference>
<keyword evidence="21" id="KW-1185">Reference proteome</keyword>
<dbReference type="Gene3D" id="3.40.50.300">
    <property type="entry name" value="P-loop containing nucleotide triphosphate hydrolases"/>
    <property type="match status" value="1"/>
</dbReference>
<dbReference type="GO" id="GO:0000727">
    <property type="term" value="P:double-strand break repair via break-induced replication"/>
    <property type="evidence" value="ECO:0007669"/>
    <property type="project" value="TreeGrafter"/>
</dbReference>
<evidence type="ECO:0000256" key="2">
    <source>
        <dbReference type="ARBA" id="ARBA00008010"/>
    </source>
</evidence>
<dbReference type="Pfam" id="PF17855">
    <property type="entry name" value="MCM_lid"/>
    <property type="match status" value="1"/>
</dbReference>
<evidence type="ECO:0000256" key="14">
    <source>
        <dbReference type="ARBA" id="ARBA00023242"/>
    </source>
</evidence>
<keyword evidence="12" id="KW-0067">ATP-binding</keyword>
<dbReference type="InterPro" id="IPR027925">
    <property type="entry name" value="MCM_N"/>
</dbReference>
<evidence type="ECO:0000256" key="17">
    <source>
        <dbReference type="ARBA" id="ARBA00074927"/>
    </source>
</evidence>
<dbReference type="SUPFAM" id="SSF50249">
    <property type="entry name" value="Nucleic acid-binding proteins"/>
    <property type="match status" value="1"/>
</dbReference>
<evidence type="ECO:0000256" key="12">
    <source>
        <dbReference type="ARBA" id="ARBA00022840"/>
    </source>
</evidence>
<evidence type="ECO:0000256" key="13">
    <source>
        <dbReference type="ARBA" id="ARBA00023125"/>
    </source>
</evidence>
<evidence type="ECO:0000256" key="4">
    <source>
        <dbReference type="ARBA" id="ARBA00018925"/>
    </source>
</evidence>
<evidence type="ECO:0000313" key="20">
    <source>
        <dbReference type="EMBL" id="KAK9841866.1"/>
    </source>
</evidence>
<organism evidence="20 21">
    <name type="scientific">Elliptochloris bilobata</name>
    <dbReference type="NCBI Taxonomy" id="381761"/>
    <lineage>
        <taxon>Eukaryota</taxon>
        <taxon>Viridiplantae</taxon>
        <taxon>Chlorophyta</taxon>
        <taxon>core chlorophytes</taxon>
        <taxon>Trebouxiophyceae</taxon>
        <taxon>Trebouxiophyceae incertae sedis</taxon>
        <taxon>Elliptochloris clade</taxon>
        <taxon>Elliptochloris</taxon>
    </lineage>
</organism>
<gene>
    <name evidence="20" type="ORF">WJX81_008082</name>
</gene>
<feature type="compositionally biased region" description="Acidic residues" evidence="18">
    <location>
        <begin position="64"/>
        <end position="74"/>
    </location>
</feature>
<proteinExistence type="inferred from homology"/>
<evidence type="ECO:0000256" key="10">
    <source>
        <dbReference type="ARBA" id="ARBA00022806"/>
    </source>
</evidence>
<accession>A0AAW1S7W2</accession>
<comment type="caution">
    <text evidence="20">The sequence shown here is derived from an EMBL/GenBank/DDBJ whole genome shotgun (WGS) entry which is preliminary data.</text>
</comment>
<evidence type="ECO:0000256" key="8">
    <source>
        <dbReference type="ARBA" id="ARBA00022771"/>
    </source>
</evidence>
<dbReference type="InterPro" id="IPR031327">
    <property type="entry name" value="MCM"/>
</dbReference>
<name>A0AAW1S7W2_9CHLO</name>
<dbReference type="PROSITE" id="PS50051">
    <property type="entry name" value="MCM_2"/>
    <property type="match status" value="1"/>
</dbReference>
<evidence type="ECO:0000256" key="1">
    <source>
        <dbReference type="ARBA" id="ARBA00004123"/>
    </source>
</evidence>
<comment type="catalytic activity">
    <reaction evidence="16">
        <text>ATP + H2O = ADP + phosphate + H(+)</text>
        <dbReference type="Rhea" id="RHEA:13065"/>
        <dbReference type="ChEBI" id="CHEBI:15377"/>
        <dbReference type="ChEBI" id="CHEBI:15378"/>
        <dbReference type="ChEBI" id="CHEBI:30616"/>
        <dbReference type="ChEBI" id="CHEBI:43474"/>
        <dbReference type="ChEBI" id="CHEBI:456216"/>
        <dbReference type="EC" id="3.6.4.12"/>
    </reaction>
</comment>
<dbReference type="GO" id="GO:0043138">
    <property type="term" value="F:3'-5' DNA helicase activity"/>
    <property type="evidence" value="ECO:0007669"/>
    <property type="project" value="TreeGrafter"/>
</dbReference>
<dbReference type="SUPFAM" id="SSF52540">
    <property type="entry name" value="P-loop containing nucleoside triphosphate hydrolases"/>
    <property type="match status" value="1"/>
</dbReference>
<evidence type="ECO:0000259" key="19">
    <source>
        <dbReference type="PROSITE" id="PS50051"/>
    </source>
</evidence>
<keyword evidence="15" id="KW-0131">Cell cycle</keyword>
<dbReference type="Gene3D" id="3.30.1640.10">
    <property type="entry name" value="mini-chromosome maintenance (MCM) complex, chain A, domain 1"/>
    <property type="match status" value="1"/>
</dbReference>
<evidence type="ECO:0000256" key="5">
    <source>
        <dbReference type="ARBA" id="ARBA00022705"/>
    </source>
</evidence>
<feature type="region of interest" description="Disordered" evidence="18">
    <location>
        <begin position="93"/>
        <end position="144"/>
    </location>
</feature>
<dbReference type="EMBL" id="JALJOU010000010">
    <property type="protein sequence ID" value="KAK9841866.1"/>
    <property type="molecule type" value="Genomic_DNA"/>
</dbReference>
<comment type="subcellular location">
    <subcellularLocation>
        <location evidence="1">Nucleus</location>
    </subcellularLocation>
</comment>
<protein>
    <recommendedName>
        <fullName evidence="4">DNA replication licensing factor MCM2</fullName>
        <ecNumber evidence="3">3.6.4.12</ecNumber>
    </recommendedName>
    <alternativeName>
        <fullName evidence="17">DNA replication licensing factor mcm2</fullName>
    </alternativeName>
</protein>